<protein>
    <submittedName>
        <fullName evidence="2">Uncharacterized protein</fullName>
    </submittedName>
</protein>
<proteinExistence type="predicted"/>
<gene>
    <name evidence="2" type="ORF">SAMN05421833_1224</name>
</gene>
<evidence type="ECO:0000313" key="2">
    <source>
        <dbReference type="EMBL" id="SIR99423.1"/>
    </source>
</evidence>
<feature type="region of interest" description="Disordered" evidence="1">
    <location>
        <begin position="156"/>
        <end position="190"/>
    </location>
</feature>
<evidence type="ECO:0000256" key="1">
    <source>
        <dbReference type="SAM" id="MobiDB-lite"/>
    </source>
</evidence>
<organism evidence="2 3">
    <name type="scientific">Microbispora rosea</name>
    <dbReference type="NCBI Taxonomy" id="58117"/>
    <lineage>
        <taxon>Bacteria</taxon>
        <taxon>Bacillati</taxon>
        <taxon>Actinomycetota</taxon>
        <taxon>Actinomycetes</taxon>
        <taxon>Streptosporangiales</taxon>
        <taxon>Streptosporangiaceae</taxon>
        <taxon>Microbispora</taxon>
    </lineage>
</organism>
<feature type="region of interest" description="Disordered" evidence="1">
    <location>
        <begin position="236"/>
        <end position="266"/>
    </location>
</feature>
<sequence>MGPYGAAQALMALSDAHPSTRPQAASAECGDRLVVGNSDATTGPAVRVIVPPLLFSIFRPPVRDLDGSGRSSLFTRLPGCDDLVARISRKAWRAVREGCRAPCEDPAVVTPAPCFSRALQRPYAPGPALFRRGCLPLHACSSAPVRPDRHVAHLRLRRGPGGTRGCASPPPAVAGEARKRPKRRDGPGAVTVDVGILGTISSASGKAAGETRITSALQGHPGRRVWSLPALWSYQGARPGKRPAALPRPRIPSGAPNDTPGTSEAE</sequence>
<reference evidence="3" key="1">
    <citation type="submission" date="2017-01" db="EMBL/GenBank/DDBJ databases">
        <authorList>
            <person name="Varghese N."/>
            <person name="Submissions S."/>
        </authorList>
    </citation>
    <scope>NUCLEOTIDE SEQUENCE [LARGE SCALE GENOMIC DNA]</scope>
    <source>
        <strain evidence="3">ATCC 12950</strain>
    </source>
</reference>
<dbReference type="STRING" id="58117.SAMN05421833_1224"/>
<name>A0A1N7FGJ9_9ACTN</name>
<dbReference type="EMBL" id="FTNI01000022">
    <property type="protein sequence ID" value="SIR99423.1"/>
    <property type="molecule type" value="Genomic_DNA"/>
</dbReference>
<evidence type="ECO:0000313" key="3">
    <source>
        <dbReference type="Proteomes" id="UP000186096"/>
    </source>
</evidence>
<keyword evidence="3" id="KW-1185">Reference proteome</keyword>
<dbReference type="AlphaFoldDB" id="A0A1N7FGJ9"/>
<accession>A0A1N7FGJ9</accession>
<dbReference type="Proteomes" id="UP000186096">
    <property type="component" value="Unassembled WGS sequence"/>
</dbReference>